<comment type="subcellular location">
    <subcellularLocation>
        <location evidence="1 10">Golgi apparatus membrane</location>
        <topology evidence="1 10">Single-pass type II membrane protein</topology>
    </subcellularLocation>
</comment>
<dbReference type="PANTHER" id="PTHR11214:SF3">
    <property type="entry name" value="BETA-1,3-GALACTOSYLTRANSFERASE 6"/>
    <property type="match status" value="1"/>
</dbReference>
<protein>
    <recommendedName>
        <fullName evidence="10">Hexosyltransferase</fullName>
        <ecNumber evidence="10">2.4.1.-</ecNumber>
    </recommendedName>
</protein>
<reference evidence="11 12" key="1">
    <citation type="submission" date="2024-08" db="EMBL/GenBank/DDBJ databases">
        <authorList>
            <person name="Cucini C."/>
            <person name="Frati F."/>
        </authorList>
    </citation>
    <scope>NUCLEOTIDE SEQUENCE [LARGE SCALE GENOMIC DNA]</scope>
</reference>
<dbReference type="EMBL" id="CAXLJM020000062">
    <property type="protein sequence ID" value="CAL8119914.1"/>
    <property type="molecule type" value="Genomic_DNA"/>
</dbReference>
<dbReference type="PANTHER" id="PTHR11214">
    <property type="entry name" value="BETA-1,3-N-ACETYLGLUCOSAMINYLTRANSFERASE"/>
    <property type="match status" value="1"/>
</dbReference>
<evidence type="ECO:0000256" key="8">
    <source>
        <dbReference type="ARBA" id="ARBA00023034"/>
    </source>
</evidence>
<accession>A0ABP1R4Q9</accession>
<keyword evidence="4" id="KW-0808">Transferase</keyword>
<evidence type="ECO:0000256" key="4">
    <source>
        <dbReference type="ARBA" id="ARBA00022679"/>
    </source>
</evidence>
<sequence>MPRLKTRSLALLIGTGLIATYVLICVLNYRADQQDIAGLNVLSALRQIYNANQSVLPTQSTVILEPSPGLTCQDGGSGLYLLFIVISSPDNVGRRDVIRNTFHDMRQDWETQYFGNGSANGGIASGNTTKLFQMLFFVGQTAENGISDGLRSEWERHGDVIVDDMQESYLNLTVKTLRMLKWALHNCAEANYLVKMDDDVYLNVPKLLTFLATNGNPLLVAGHRYNEVGVDRDPTSKWYTPPGLWHREKFPVFVAGFCYIMGMQAAAKMFAESRHVPLFHLEDVFLSGIIGTERLNLELSQFGDIITMLEWYHYIKPVSWIRRKSIIHMVNDNQIRCWTRYTTTKELEEGPLSKNDSGSDWWLPLFFYYCM</sequence>
<evidence type="ECO:0000256" key="1">
    <source>
        <dbReference type="ARBA" id="ARBA00004323"/>
    </source>
</evidence>
<keyword evidence="6 10" id="KW-0735">Signal-anchor</keyword>
<name>A0ABP1R4Q9_9HEXA</name>
<gene>
    <name evidence="11" type="ORF">ODALV1_LOCUS18770</name>
</gene>
<evidence type="ECO:0000313" key="11">
    <source>
        <dbReference type="EMBL" id="CAL8119914.1"/>
    </source>
</evidence>
<evidence type="ECO:0000256" key="6">
    <source>
        <dbReference type="ARBA" id="ARBA00022968"/>
    </source>
</evidence>
<dbReference type="EC" id="2.4.1.-" evidence="10"/>
<keyword evidence="3 10" id="KW-0328">Glycosyltransferase</keyword>
<comment type="similarity">
    <text evidence="2 10">Belongs to the glycosyltransferase 31 family.</text>
</comment>
<dbReference type="Gene3D" id="3.90.550.50">
    <property type="match status" value="1"/>
</dbReference>
<keyword evidence="8 10" id="KW-0333">Golgi apparatus</keyword>
<evidence type="ECO:0000256" key="9">
    <source>
        <dbReference type="ARBA" id="ARBA00023136"/>
    </source>
</evidence>
<keyword evidence="12" id="KW-1185">Reference proteome</keyword>
<dbReference type="Pfam" id="PF01762">
    <property type="entry name" value="Galactosyl_T"/>
    <property type="match status" value="1"/>
</dbReference>
<evidence type="ECO:0000256" key="3">
    <source>
        <dbReference type="ARBA" id="ARBA00022676"/>
    </source>
</evidence>
<feature type="transmembrane region" description="Helical" evidence="10">
    <location>
        <begin position="9"/>
        <end position="29"/>
    </location>
</feature>
<dbReference type="InterPro" id="IPR002659">
    <property type="entry name" value="Glyco_trans_31"/>
</dbReference>
<evidence type="ECO:0000256" key="10">
    <source>
        <dbReference type="RuleBase" id="RU363063"/>
    </source>
</evidence>
<comment type="caution">
    <text evidence="11">The sequence shown here is derived from an EMBL/GenBank/DDBJ whole genome shotgun (WGS) entry which is preliminary data.</text>
</comment>
<dbReference type="Proteomes" id="UP001642540">
    <property type="component" value="Unassembled WGS sequence"/>
</dbReference>
<proteinExistence type="inferred from homology"/>
<evidence type="ECO:0000256" key="2">
    <source>
        <dbReference type="ARBA" id="ARBA00008661"/>
    </source>
</evidence>
<keyword evidence="7 10" id="KW-1133">Transmembrane helix</keyword>
<evidence type="ECO:0000313" key="12">
    <source>
        <dbReference type="Proteomes" id="UP001642540"/>
    </source>
</evidence>
<keyword evidence="9 10" id="KW-0472">Membrane</keyword>
<evidence type="ECO:0000256" key="5">
    <source>
        <dbReference type="ARBA" id="ARBA00022692"/>
    </source>
</evidence>
<keyword evidence="5 10" id="KW-0812">Transmembrane</keyword>
<organism evidence="11 12">
    <name type="scientific">Orchesella dallaii</name>
    <dbReference type="NCBI Taxonomy" id="48710"/>
    <lineage>
        <taxon>Eukaryota</taxon>
        <taxon>Metazoa</taxon>
        <taxon>Ecdysozoa</taxon>
        <taxon>Arthropoda</taxon>
        <taxon>Hexapoda</taxon>
        <taxon>Collembola</taxon>
        <taxon>Entomobryomorpha</taxon>
        <taxon>Entomobryoidea</taxon>
        <taxon>Orchesellidae</taxon>
        <taxon>Orchesellinae</taxon>
        <taxon>Orchesella</taxon>
    </lineage>
</organism>
<evidence type="ECO:0000256" key="7">
    <source>
        <dbReference type="ARBA" id="ARBA00022989"/>
    </source>
</evidence>